<accession>A0A0F9MT42</accession>
<dbReference type="AlphaFoldDB" id="A0A0F9MT42"/>
<reference evidence="2" key="1">
    <citation type="journal article" date="2015" name="Nature">
        <title>Complex archaea that bridge the gap between prokaryotes and eukaryotes.</title>
        <authorList>
            <person name="Spang A."/>
            <person name="Saw J.H."/>
            <person name="Jorgensen S.L."/>
            <person name="Zaremba-Niedzwiedzka K."/>
            <person name="Martijn J."/>
            <person name="Lind A.E."/>
            <person name="van Eijk R."/>
            <person name="Schleper C."/>
            <person name="Guy L."/>
            <person name="Ettema T.J."/>
        </authorList>
    </citation>
    <scope>NUCLEOTIDE SEQUENCE</scope>
</reference>
<keyword evidence="1" id="KW-0472">Membrane</keyword>
<feature type="transmembrane region" description="Helical" evidence="1">
    <location>
        <begin position="20"/>
        <end position="39"/>
    </location>
</feature>
<keyword evidence="1" id="KW-1133">Transmembrane helix</keyword>
<feature type="transmembrane region" description="Helical" evidence="1">
    <location>
        <begin position="140"/>
        <end position="161"/>
    </location>
</feature>
<evidence type="ECO:0000313" key="2">
    <source>
        <dbReference type="EMBL" id="KKN08939.1"/>
    </source>
</evidence>
<dbReference type="EMBL" id="LAZR01004401">
    <property type="protein sequence ID" value="KKN08939.1"/>
    <property type="molecule type" value="Genomic_DNA"/>
</dbReference>
<protein>
    <submittedName>
        <fullName evidence="2">Uncharacterized protein</fullName>
    </submittedName>
</protein>
<keyword evidence="1" id="KW-0812">Transmembrane</keyword>
<gene>
    <name evidence="2" type="ORF">LCGC14_1051650</name>
</gene>
<sequence length="163" mass="18736">MKSENNSVDFARGDKGLYFLLHNIISVLVFFLLINRFSLGPYFNFFDLLTPDFLGNFSLVFVFSLGSGVLGRFLAYLLLKWVIFRYLIKNAQVRRWRDLNKGISKMDGSWLLIVLFSSIAFMIGATILMQYLLFGSSENITLTLMISYFVIKIIISAIAHYKS</sequence>
<evidence type="ECO:0000256" key="1">
    <source>
        <dbReference type="SAM" id="Phobius"/>
    </source>
</evidence>
<feature type="transmembrane region" description="Helical" evidence="1">
    <location>
        <begin position="109"/>
        <end position="134"/>
    </location>
</feature>
<name>A0A0F9MT42_9ZZZZ</name>
<organism evidence="2">
    <name type="scientific">marine sediment metagenome</name>
    <dbReference type="NCBI Taxonomy" id="412755"/>
    <lineage>
        <taxon>unclassified sequences</taxon>
        <taxon>metagenomes</taxon>
        <taxon>ecological metagenomes</taxon>
    </lineage>
</organism>
<feature type="transmembrane region" description="Helical" evidence="1">
    <location>
        <begin position="59"/>
        <end position="88"/>
    </location>
</feature>
<proteinExistence type="predicted"/>
<comment type="caution">
    <text evidence="2">The sequence shown here is derived from an EMBL/GenBank/DDBJ whole genome shotgun (WGS) entry which is preliminary data.</text>
</comment>